<dbReference type="Gene3D" id="1.25.40.10">
    <property type="entry name" value="Tetratricopeptide repeat domain"/>
    <property type="match status" value="2"/>
</dbReference>
<dbReference type="PROSITE" id="PS50005">
    <property type="entry name" value="TPR"/>
    <property type="match status" value="3"/>
</dbReference>
<gene>
    <name evidence="4" type="ORF">RFI_19340</name>
</gene>
<dbReference type="Pfam" id="PF13424">
    <property type="entry name" value="TPR_12"/>
    <property type="match status" value="2"/>
</dbReference>
<organism evidence="4 5">
    <name type="scientific">Reticulomyxa filosa</name>
    <dbReference type="NCBI Taxonomy" id="46433"/>
    <lineage>
        <taxon>Eukaryota</taxon>
        <taxon>Sar</taxon>
        <taxon>Rhizaria</taxon>
        <taxon>Retaria</taxon>
        <taxon>Foraminifera</taxon>
        <taxon>Monothalamids</taxon>
        <taxon>Reticulomyxidae</taxon>
        <taxon>Reticulomyxa</taxon>
    </lineage>
</organism>
<evidence type="ECO:0000313" key="5">
    <source>
        <dbReference type="Proteomes" id="UP000023152"/>
    </source>
</evidence>
<dbReference type="AlphaFoldDB" id="X6MWW9"/>
<keyword evidence="2 3" id="KW-0802">TPR repeat</keyword>
<evidence type="ECO:0000256" key="1">
    <source>
        <dbReference type="ARBA" id="ARBA00022737"/>
    </source>
</evidence>
<dbReference type="PANTHER" id="PTHR45641:SF1">
    <property type="entry name" value="AAA+ ATPASE DOMAIN-CONTAINING PROTEIN"/>
    <property type="match status" value="1"/>
</dbReference>
<dbReference type="PROSITE" id="PS50293">
    <property type="entry name" value="TPR_REGION"/>
    <property type="match status" value="2"/>
</dbReference>
<dbReference type="SUPFAM" id="SSF81901">
    <property type="entry name" value="HCP-like"/>
    <property type="match status" value="1"/>
</dbReference>
<dbReference type="Pfam" id="PF13181">
    <property type="entry name" value="TPR_8"/>
    <property type="match status" value="1"/>
</dbReference>
<feature type="repeat" description="TPR" evidence="3">
    <location>
        <begin position="260"/>
        <end position="293"/>
    </location>
</feature>
<dbReference type="EMBL" id="ASPP01015697">
    <property type="protein sequence ID" value="ETO17962.1"/>
    <property type="molecule type" value="Genomic_DNA"/>
</dbReference>
<dbReference type="Proteomes" id="UP000023152">
    <property type="component" value="Unassembled WGS sequence"/>
</dbReference>
<protein>
    <submittedName>
        <fullName evidence="4">Uncharacterized protein</fullName>
    </submittedName>
</protein>
<reference evidence="4 5" key="1">
    <citation type="journal article" date="2013" name="Curr. Biol.">
        <title>The Genome of the Foraminiferan Reticulomyxa filosa.</title>
        <authorList>
            <person name="Glockner G."/>
            <person name="Hulsmann N."/>
            <person name="Schleicher M."/>
            <person name="Noegel A.A."/>
            <person name="Eichinger L."/>
            <person name="Gallinger C."/>
            <person name="Pawlowski J."/>
            <person name="Sierra R."/>
            <person name="Euteneuer U."/>
            <person name="Pillet L."/>
            <person name="Moustafa A."/>
            <person name="Platzer M."/>
            <person name="Groth M."/>
            <person name="Szafranski K."/>
            <person name="Schliwa M."/>
        </authorList>
    </citation>
    <scope>NUCLEOTIDE SEQUENCE [LARGE SCALE GENOMIC DNA]</scope>
</reference>
<evidence type="ECO:0000313" key="4">
    <source>
        <dbReference type="EMBL" id="ETO17962.1"/>
    </source>
</evidence>
<accession>X6MWW9</accession>
<keyword evidence="5" id="KW-1185">Reference proteome</keyword>
<feature type="repeat" description="TPR" evidence="3">
    <location>
        <begin position="332"/>
        <end position="365"/>
    </location>
</feature>
<name>X6MWW9_RETFI</name>
<sequence length="475" mass="54973">MSLLEVSVIIGSKKYRCGLSSLTLKTLKRQVLEISKRDDENNGNELIKITDSNGYEIKTDNDFQKAIERDKLEFNVYFQSNKMKNDNNIVTLDFKNHWNKSWRKSNVEAAKKVEEMLKKKEQGLIIVVTNSSQFQYYKKYFGEYLLYIIKCNMIIFKNINIDGNVYSVNCEIQCQGDNINVTTQLFVTNNTIITSQLKNLISPIQWDTNIHCNIPVQLQEFEDQKEKCYDLKQFDTAIFHLEKHLRISIDTFGINHPYVAIAYNLLGFTYDDKGQYDEAIDYYEKSLNIVLGLFGVNCAFVAALKNDESIAYYEKVLQIRLCISKTNQADIAQSYNNLGHAYSDNGSYHKATEYYENALNIYLSMFGTNHPDVADSYTLLGIVSKNKGEFDKTIELYDIALKIRREIFGSANKTVGDSCWNLGLAFERKGQNEIACKYYLEAWKIYSMFLGEWNEETLEAKQKIKKALRKRVDGE</sequence>
<dbReference type="InterPro" id="IPR019734">
    <property type="entry name" value="TPR_rpt"/>
</dbReference>
<dbReference type="SMART" id="SM00028">
    <property type="entry name" value="TPR"/>
    <property type="match status" value="4"/>
</dbReference>
<feature type="repeat" description="TPR" evidence="3">
    <location>
        <begin position="374"/>
        <end position="407"/>
    </location>
</feature>
<proteinExistence type="predicted"/>
<dbReference type="InterPro" id="IPR011990">
    <property type="entry name" value="TPR-like_helical_dom_sf"/>
</dbReference>
<dbReference type="OrthoDB" id="771227at2759"/>
<evidence type="ECO:0000256" key="2">
    <source>
        <dbReference type="ARBA" id="ARBA00022803"/>
    </source>
</evidence>
<dbReference type="PANTHER" id="PTHR45641">
    <property type="entry name" value="TETRATRICOPEPTIDE REPEAT PROTEIN (AFU_ORTHOLOGUE AFUA_6G03870)"/>
    <property type="match status" value="1"/>
</dbReference>
<evidence type="ECO:0000256" key="3">
    <source>
        <dbReference type="PROSITE-ProRule" id="PRU00339"/>
    </source>
</evidence>
<keyword evidence="1" id="KW-0677">Repeat</keyword>
<comment type="caution">
    <text evidence="4">The sequence shown here is derived from an EMBL/GenBank/DDBJ whole genome shotgun (WGS) entry which is preliminary data.</text>
</comment>